<keyword evidence="6" id="KW-0472">Membrane</keyword>
<dbReference type="EMBL" id="JAODUP010000011">
    <property type="protein sequence ID" value="KAK2169306.1"/>
    <property type="molecule type" value="Genomic_DNA"/>
</dbReference>
<evidence type="ECO:0000256" key="6">
    <source>
        <dbReference type="SAM" id="Phobius"/>
    </source>
</evidence>
<keyword evidence="6" id="KW-0812">Transmembrane</keyword>
<evidence type="ECO:0000313" key="8">
    <source>
        <dbReference type="Proteomes" id="UP001208570"/>
    </source>
</evidence>
<evidence type="ECO:0000256" key="5">
    <source>
        <dbReference type="ARBA" id="ARBA00040722"/>
    </source>
</evidence>
<keyword evidence="6" id="KW-1133">Transmembrane helix</keyword>
<organism evidence="7 8">
    <name type="scientific">Paralvinella palmiformis</name>
    <dbReference type="NCBI Taxonomy" id="53620"/>
    <lineage>
        <taxon>Eukaryota</taxon>
        <taxon>Metazoa</taxon>
        <taxon>Spiralia</taxon>
        <taxon>Lophotrochozoa</taxon>
        <taxon>Annelida</taxon>
        <taxon>Polychaeta</taxon>
        <taxon>Sedentaria</taxon>
        <taxon>Canalipalpata</taxon>
        <taxon>Terebellida</taxon>
        <taxon>Terebelliformia</taxon>
        <taxon>Alvinellidae</taxon>
        <taxon>Paralvinella</taxon>
    </lineage>
</organism>
<dbReference type="Pfam" id="PF00300">
    <property type="entry name" value="His_Phos_1"/>
    <property type="match status" value="1"/>
</dbReference>
<dbReference type="InterPro" id="IPR029033">
    <property type="entry name" value="His_PPase_superfam"/>
</dbReference>
<dbReference type="SUPFAM" id="SSF53254">
    <property type="entry name" value="Phosphoglycerate mutase-like"/>
    <property type="match status" value="1"/>
</dbReference>
<evidence type="ECO:0000256" key="1">
    <source>
        <dbReference type="ARBA" id="ARBA00006717"/>
    </source>
</evidence>
<accession>A0AAD9KDI5</accession>
<dbReference type="InterPro" id="IPR051021">
    <property type="entry name" value="Mito_Ser/Thr_phosphatase"/>
</dbReference>
<dbReference type="EC" id="3.1.3.16" evidence="2"/>
<evidence type="ECO:0000256" key="2">
    <source>
        <dbReference type="ARBA" id="ARBA00013081"/>
    </source>
</evidence>
<dbReference type="CDD" id="cd07067">
    <property type="entry name" value="HP_PGM_like"/>
    <property type="match status" value="1"/>
</dbReference>
<evidence type="ECO:0000313" key="7">
    <source>
        <dbReference type="EMBL" id="KAK2169306.1"/>
    </source>
</evidence>
<dbReference type="Proteomes" id="UP001208570">
    <property type="component" value="Unassembled WGS sequence"/>
</dbReference>
<dbReference type="AlphaFoldDB" id="A0AAD9KDI5"/>
<dbReference type="InterPro" id="IPR013078">
    <property type="entry name" value="His_Pase_superF_clade-1"/>
</dbReference>
<dbReference type="Gene3D" id="3.40.50.1240">
    <property type="entry name" value="Phosphoglycerate mutase-like"/>
    <property type="match status" value="1"/>
</dbReference>
<gene>
    <name evidence="7" type="ORF">LSH36_11g06062</name>
</gene>
<name>A0AAD9KDI5_9ANNE</name>
<keyword evidence="3" id="KW-0378">Hydrolase</keyword>
<keyword evidence="8" id="KW-1185">Reference proteome</keyword>
<comment type="similarity">
    <text evidence="1">Belongs to the phosphoglycerate mutase family. BPG-dependent PGAM subfamily.</text>
</comment>
<dbReference type="GO" id="GO:0005739">
    <property type="term" value="C:mitochondrion"/>
    <property type="evidence" value="ECO:0007669"/>
    <property type="project" value="TreeGrafter"/>
</dbReference>
<dbReference type="PANTHER" id="PTHR20935:SF0">
    <property type="entry name" value="SERINE_THREONINE-PROTEIN PHOSPHATASE PGAM5, MITOCHONDRIAL"/>
    <property type="match status" value="1"/>
</dbReference>
<evidence type="ECO:0000256" key="3">
    <source>
        <dbReference type="ARBA" id="ARBA00022801"/>
    </source>
</evidence>
<comment type="caution">
    <text evidence="7">The sequence shown here is derived from an EMBL/GenBank/DDBJ whole genome shotgun (WGS) entry which is preliminary data.</text>
</comment>
<evidence type="ECO:0000256" key="4">
    <source>
        <dbReference type="ARBA" id="ARBA00039765"/>
    </source>
</evidence>
<dbReference type="SMART" id="SM00855">
    <property type="entry name" value="PGAM"/>
    <property type="match status" value="1"/>
</dbReference>
<proteinExistence type="inferred from homology"/>
<reference evidence="7" key="1">
    <citation type="journal article" date="2023" name="Mol. Biol. Evol.">
        <title>Third-Generation Sequencing Reveals the Adaptive Role of the Epigenome in Three Deep-Sea Polychaetes.</title>
        <authorList>
            <person name="Perez M."/>
            <person name="Aroh O."/>
            <person name="Sun Y."/>
            <person name="Lan Y."/>
            <person name="Juniper S.K."/>
            <person name="Young C.R."/>
            <person name="Angers B."/>
            <person name="Qian P.Y."/>
        </authorList>
    </citation>
    <scope>NUCLEOTIDE SEQUENCE</scope>
    <source>
        <strain evidence="7">P08H-3</strain>
    </source>
</reference>
<feature type="transmembrane region" description="Helical" evidence="6">
    <location>
        <begin position="6"/>
        <end position="26"/>
    </location>
</feature>
<dbReference type="GO" id="GO:0004722">
    <property type="term" value="F:protein serine/threonine phosphatase activity"/>
    <property type="evidence" value="ECO:0007669"/>
    <property type="project" value="UniProtKB-EC"/>
</dbReference>
<dbReference type="GO" id="GO:0090141">
    <property type="term" value="P:positive regulation of mitochondrial fission"/>
    <property type="evidence" value="ECO:0007669"/>
    <property type="project" value="TreeGrafter"/>
</dbReference>
<sequence>MKPKCPINIVLLVFNLCLFVAQYLVFMSWSGLKKHGLNPSQNLDDDVFVYNAGLNKLEGSDKSMEEKQKKTPNCEISQSDGCNITWNWNWDGREDTKVKVNRFLYLVRHGQYYGNGPYEKHLSPLGHIQATKVAKKLKSWNITFTRFISSTSIRAAETADIIHQFIDYLNVEYSDQLKEGWPAYPEPASPGLWNKNDQIFANDVPRLKDAFDKYIHRADSGRETDSNEIIVVHGNVISYAVLRSLQVPISRWLRIAVLQGSITLIQIYSDGKVDIRFVGDVGHLAKQEWSG</sequence>
<protein>
    <recommendedName>
        <fullName evidence="4">Serine/threonine-protein phosphatase PGAM5, mitochondrial</fullName>
        <ecNumber evidence="2">3.1.3.16</ecNumber>
    </recommendedName>
    <alternativeName>
        <fullName evidence="5">Serine/threonine-protein phosphatase Pgam5, mitochondrial</fullName>
    </alternativeName>
</protein>
<dbReference type="PANTHER" id="PTHR20935">
    <property type="entry name" value="PHOSPHOGLYCERATE MUTASE-RELATED"/>
    <property type="match status" value="1"/>
</dbReference>